<evidence type="ECO:0000313" key="1">
    <source>
        <dbReference type="EMBL" id="GIY89402.1"/>
    </source>
</evidence>
<dbReference type="InterPro" id="IPR036179">
    <property type="entry name" value="Ig-like_dom_sf"/>
</dbReference>
<proteinExistence type="predicted"/>
<reference evidence="1 2" key="1">
    <citation type="submission" date="2021-06" db="EMBL/GenBank/DDBJ databases">
        <title>Caerostris darwini draft genome.</title>
        <authorList>
            <person name="Kono N."/>
            <person name="Arakawa K."/>
        </authorList>
    </citation>
    <scope>NUCLEOTIDE SEQUENCE [LARGE SCALE GENOMIC DNA]</scope>
</reference>
<organism evidence="1 2">
    <name type="scientific">Caerostris darwini</name>
    <dbReference type="NCBI Taxonomy" id="1538125"/>
    <lineage>
        <taxon>Eukaryota</taxon>
        <taxon>Metazoa</taxon>
        <taxon>Ecdysozoa</taxon>
        <taxon>Arthropoda</taxon>
        <taxon>Chelicerata</taxon>
        <taxon>Arachnida</taxon>
        <taxon>Araneae</taxon>
        <taxon>Araneomorphae</taxon>
        <taxon>Entelegynae</taxon>
        <taxon>Araneoidea</taxon>
        <taxon>Araneidae</taxon>
        <taxon>Caerostris</taxon>
    </lineage>
</organism>
<keyword evidence="2" id="KW-1185">Reference proteome</keyword>
<dbReference type="Gene3D" id="2.60.40.10">
    <property type="entry name" value="Immunoglobulins"/>
    <property type="match status" value="1"/>
</dbReference>
<protein>
    <submittedName>
        <fullName evidence="1">Down syndrome cell adhesion molecule-like protein Dscam2</fullName>
    </submittedName>
</protein>
<dbReference type="InterPro" id="IPR013783">
    <property type="entry name" value="Ig-like_fold"/>
</dbReference>
<evidence type="ECO:0000313" key="2">
    <source>
        <dbReference type="Proteomes" id="UP001054837"/>
    </source>
</evidence>
<name>A0AAV4X4D1_9ARAC</name>
<dbReference type="SUPFAM" id="SSF48726">
    <property type="entry name" value="Immunoglobulin"/>
    <property type="match status" value="1"/>
</dbReference>
<dbReference type="Proteomes" id="UP001054837">
    <property type="component" value="Unassembled WGS sequence"/>
</dbReference>
<dbReference type="EMBL" id="BPLQ01015615">
    <property type="protein sequence ID" value="GIY89402.1"/>
    <property type="molecule type" value="Genomic_DNA"/>
</dbReference>
<dbReference type="AlphaFoldDB" id="A0AAV4X4D1"/>
<accession>A0AAV4X4D1</accession>
<gene>
    <name evidence="1" type="primary">Dscam2</name>
    <name evidence="1" type="ORF">CDAR_285201</name>
</gene>
<sequence>MAAIVAISSCSIEIKLNPPSERISALPDLEQAEWGGLLKPTIEIRRSIEIKLNPPSEGISALPDLVQAEWGGLLKPTIEIRRSIEIKMNPPSEGISALPDLVQVEWGGLLKPTIEIRWRQRMAAIVAISSFSIETKLNPPSEGISALPDLVQAEWGGLSKPTIEIRRSFHTKYKYQFHFADARSDKLDRRTLAFVHEPAEHVEFYNTTGAVIPCTARGDPTPIIRWETRDGNPVKDVPGLRHIRPDGSLVFPPFHADNYRQDVHASVYRCTAANAAGVIGSRDVHVRGSKFISIVYLY</sequence>
<comment type="caution">
    <text evidence="1">The sequence shown here is derived from an EMBL/GenBank/DDBJ whole genome shotgun (WGS) entry which is preliminary data.</text>
</comment>